<evidence type="ECO:0000313" key="2">
    <source>
        <dbReference type="EMBL" id="NGN91371.1"/>
    </source>
</evidence>
<sequence length="83" mass="9198">MTYSTITGERDDTAQRSLWNGTPKTKWQESSWGKRIAAVAAFLLPVAMTVATTVIRKKGTDALLRKFKSGGKKARWKKVGGKK</sequence>
<dbReference type="EMBL" id="JAALAA010000001">
    <property type="protein sequence ID" value="NGN91371.1"/>
    <property type="molecule type" value="Genomic_DNA"/>
</dbReference>
<dbReference type="AlphaFoldDB" id="A0A6M1QY64"/>
<evidence type="ECO:0000256" key="1">
    <source>
        <dbReference type="SAM" id="Phobius"/>
    </source>
</evidence>
<organism evidence="2 3">
    <name type="scientific">Nocardioides turkmenicus</name>
    <dbReference type="NCBI Taxonomy" id="2711220"/>
    <lineage>
        <taxon>Bacteria</taxon>
        <taxon>Bacillati</taxon>
        <taxon>Actinomycetota</taxon>
        <taxon>Actinomycetes</taxon>
        <taxon>Propionibacteriales</taxon>
        <taxon>Nocardioidaceae</taxon>
        <taxon>Nocardioides</taxon>
    </lineage>
</organism>
<accession>A0A6M1QY64</accession>
<keyword evidence="1" id="KW-0472">Membrane</keyword>
<feature type="transmembrane region" description="Helical" evidence="1">
    <location>
        <begin position="36"/>
        <end position="55"/>
    </location>
</feature>
<keyword evidence="1" id="KW-0812">Transmembrane</keyword>
<keyword evidence="1" id="KW-1133">Transmembrane helix</keyword>
<keyword evidence="3" id="KW-1185">Reference proteome</keyword>
<protein>
    <submittedName>
        <fullName evidence="2">Uncharacterized protein</fullName>
    </submittedName>
</protein>
<comment type="caution">
    <text evidence="2">The sequence shown here is derived from an EMBL/GenBank/DDBJ whole genome shotgun (WGS) entry which is preliminary data.</text>
</comment>
<dbReference type="RefSeq" id="WP_165108922.1">
    <property type="nucleotide sequence ID" value="NZ_JAALAA010000001.1"/>
</dbReference>
<proteinExistence type="predicted"/>
<name>A0A6M1QY64_9ACTN</name>
<reference evidence="2 3" key="1">
    <citation type="submission" date="2020-02" db="EMBL/GenBank/DDBJ databases">
        <title>Whole-genome analyses of novel actinobacteria.</title>
        <authorList>
            <person name="Sahin N."/>
        </authorList>
    </citation>
    <scope>NUCLEOTIDE SEQUENCE [LARGE SCALE GENOMIC DNA]</scope>
    <source>
        <strain evidence="2 3">KC13</strain>
    </source>
</reference>
<evidence type="ECO:0000313" key="3">
    <source>
        <dbReference type="Proteomes" id="UP000483261"/>
    </source>
</evidence>
<dbReference type="Proteomes" id="UP000483261">
    <property type="component" value="Unassembled WGS sequence"/>
</dbReference>
<gene>
    <name evidence="2" type="ORF">G5C66_01280</name>
</gene>